<dbReference type="InterPro" id="IPR013087">
    <property type="entry name" value="Znf_C2H2_type"/>
</dbReference>
<evidence type="ECO:0000256" key="2">
    <source>
        <dbReference type="ARBA" id="ARBA00022723"/>
    </source>
</evidence>
<proteinExistence type="predicted"/>
<dbReference type="AlphaFoldDB" id="H3CPC7"/>
<evidence type="ECO:0000256" key="5">
    <source>
        <dbReference type="ARBA" id="ARBA00022833"/>
    </source>
</evidence>
<dbReference type="PANTHER" id="PTHR15856:SF27">
    <property type="entry name" value="PHD FINGER PROTEIN 20"/>
    <property type="match status" value="1"/>
</dbReference>
<dbReference type="Ensembl" id="ENSTNIT00000010290.1">
    <property type="protein sequence ID" value="ENSTNIP00000010110.1"/>
    <property type="gene ID" value="ENSTNIG00000007306.1"/>
</dbReference>
<keyword evidence="4 7" id="KW-0863">Zinc-finger</keyword>
<dbReference type="CDD" id="cd20104">
    <property type="entry name" value="MBT_PHF20L1-like"/>
    <property type="match status" value="1"/>
</dbReference>
<dbReference type="InterPro" id="IPR041297">
    <property type="entry name" value="Crb2_Tudor"/>
</dbReference>
<reference evidence="10" key="3">
    <citation type="submission" date="2025-09" db="UniProtKB">
        <authorList>
            <consortium name="Ensembl"/>
        </authorList>
    </citation>
    <scope>IDENTIFICATION</scope>
</reference>
<feature type="region of interest" description="Disordered" evidence="8">
    <location>
        <begin position="416"/>
        <end position="518"/>
    </location>
</feature>
<dbReference type="Pfam" id="PF02820">
    <property type="entry name" value="MBT"/>
    <property type="match status" value="1"/>
</dbReference>
<name>H3CPC7_TETNG</name>
<feature type="compositionally biased region" description="Basic and acidic residues" evidence="8">
    <location>
        <begin position="201"/>
        <end position="210"/>
    </location>
</feature>
<feature type="compositionally biased region" description="Basic and acidic residues" evidence="8">
    <location>
        <begin position="457"/>
        <end position="472"/>
    </location>
</feature>
<dbReference type="SMART" id="SM00333">
    <property type="entry name" value="TUDOR"/>
    <property type="match status" value="2"/>
</dbReference>
<feature type="region of interest" description="Disordered" evidence="8">
    <location>
        <begin position="147"/>
        <end position="344"/>
    </location>
</feature>
<protein>
    <submittedName>
        <fullName evidence="10">PHD finger protein 20</fullName>
    </submittedName>
</protein>
<dbReference type="InterPro" id="IPR036236">
    <property type="entry name" value="Znf_C2H2_sf"/>
</dbReference>
<dbReference type="PROSITE" id="PS00028">
    <property type="entry name" value="ZINC_FINGER_C2H2_1"/>
    <property type="match status" value="1"/>
</dbReference>
<dbReference type="InterPro" id="IPR013083">
    <property type="entry name" value="Znf_RING/FYVE/PHD"/>
</dbReference>
<dbReference type="InterPro" id="IPR019786">
    <property type="entry name" value="Zinc_finger_PHD-type_CS"/>
</dbReference>
<dbReference type="PANTHER" id="PTHR15856">
    <property type="entry name" value="PHD FINGER PROTEIN 20-RELATED"/>
    <property type="match status" value="1"/>
</dbReference>
<evidence type="ECO:0000256" key="6">
    <source>
        <dbReference type="ARBA" id="ARBA00023242"/>
    </source>
</evidence>
<dbReference type="SUPFAM" id="SSF57903">
    <property type="entry name" value="FYVE/PHD zinc finger"/>
    <property type="match status" value="1"/>
</dbReference>
<evidence type="ECO:0000256" key="3">
    <source>
        <dbReference type="ARBA" id="ARBA00022737"/>
    </source>
</evidence>
<dbReference type="FunFam" id="3.30.40.10:FF:000196">
    <property type="entry name" value="PHD finger protein 20 (Predicted)"/>
    <property type="match status" value="1"/>
</dbReference>
<keyword evidence="2" id="KW-0479">Metal-binding</keyword>
<dbReference type="InParanoid" id="H3CPC7"/>
<feature type="compositionally biased region" description="Polar residues" evidence="8">
    <location>
        <begin position="332"/>
        <end position="344"/>
    </location>
</feature>
<keyword evidence="6" id="KW-0539">Nucleus</keyword>
<dbReference type="PROSITE" id="PS01359">
    <property type="entry name" value="ZF_PHD_1"/>
    <property type="match status" value="1"/>
</dbReference>
<feature type="region of interest" description="Disordered" evidence="8">
    <location>
        <begin position="835"/>
        <end position="855"/>
    </location>
</feature>
<keyword evidence="3" id="KW-0677">Repeat</keyword>
<accession>H3CPC7</accession>
<dbReference type="SUPFAM" id="SSF63748">
    <property type="entry name" value="Tudor/PWWP/MBT"/>
    <property type="match status" value="2"/>
</dbReference>
<dbReference type="GeneTree" id="ENSGT00940000156477"/>
<dbReference type="GO" id="GO:0006357">
    <property type="term" value="P:regulation of transcription by RNA polymerase II"/>
    <property type="evidence" value="ECO:0007669"/>
    <property type="project" value="TreeGrafter"/>
</dbReference>
<dbReference type="Gene3D" id="3.30.160.60">
    <property type="entry name" value="Classic Zinc Finger"/>
    <property type="match status" value="1"/>
</dbReference>
<dbReference type="GO" id="GO:0008270">
    <property type="term" value="F:zinc ion binding"/>
    <property type="evidence" value="ECO:0007669"/>
    <property type="project" value="UniProtKB-KW"/>
</dbReference>
<keyword evidence="11" id="KW-1185">Reference proteome</keyword>
<dbReference type="FunFam" id="2.30.30.140:FF:000049">
    <property type="entry name" value="PHD finger protein 20 (Predicted)"/>
    <property type="match status" value="1"/>
</dbReference>
<dbReference type="InterPro" id="IPR004092">
    <property type="entry name" value="Mbt"/>
</dbReference>
<dbReference type="OMA" id="KCMARWS"/>
<dbReference type="GO" id="GO:0071339">
    <property type="term" value="C:MLL1 complex"/>
    <property type="evidence" value="ECO:0007669"/>
    <property type="project" value="TreeGrafter"/>
</dbReference>
<feature type="compositionally biased region" description="Basic residues" evidence="8">
    <location>
        <begin position="473"/>
        <end position="486"/>
    </location>
</feature>
<dbReference type="PROSITE" id="PS50157">
    <property type="entry name" value="ZINC_FINGER_C2H2_2"/>
    <property type="match status" value="1"/>
</dbReference>
<evidence type="ECO:0000256" key="7">
    <source>
        <dbReference type="PROSITE-ProRule" id="PRU00042"/>
    </source>
</evidence>
<evidence type="ECO:0000256" key="1">
    <source>
        <dbReference type="ARBA" id="ARBA00004123"/>
    </source>
</evidence>
<evidence type="ECO:0000259" key="9">
    <source>
        <dbReference type="PROSITE" id="PS50157"/>
    </source>
</evidence>
<dbReference type="InterPro" id="IPR043449">
    <property type="entry name" value="PHF20-like"/>
</dbReference>
<reference evidence="11" key="1">
    <citation type="journal article" date="2004" name="Nature">
        <title>Genome duplication in the teleost fish Tetraodon nigroviridis reveals the early vertebrate proto-karyotype.</title>
        <authorList>
            <person name="Jaillon O."/>
            <person name="Aury J.-M."/>
            <person name="Brunet F."/>
            <person name="Petit J.-L."/>
            <person name="Stange-Thomann N."/>
            <person name="Mauceli E."/>
            <person name="Bouneau L."/>
            <person name="Fischer C."/>
            <person name="Ozouf-Costaz C."/>
            <person name="Bernot A."/>
            <person name="Nicaud S."/>
            <person name="Jaffe D."/>
            <person name="Fisher S."/>
            <person name="Lutfalla G."/>
            <person name="Dossat C."/>
            <person name="Segurens B."/>
            <person name="Dasilva C."/>
            <person name="Salanoubat M."/>
            <person name="Levy M."/>
            <person name="Boudet N."/>
            <person name="Castellano S."/>
            <person name="Anthouard V."/>
            <person name="Jubin C."/>
            <person name="Castelli V."/>
            <person name="Katinka M."/>
            <person name="Vacherie B."/>
            <person name="Biemont C."/>
            <person name="Skalli Z."/>
            <person name="Cattolico L."/>
            <person name="Poulain J."/>
            <person name="De Berardinis V."/>
            <person name="Cruaud C."/>
            <person name="Duprat S."/>
            <person name="Brottier P."/>
            <person name="Coutanceau J.-P."/>
            <person name="Gouzy J."/>
            <person name="Parra G."/>
            <person name="Lardier G."/>
            <person name="Chapple C."/>
            <person name="McKernan K.J."/>
            <person name="McEwan P."/>
            <person name="Bosak S."/>
            <person name="Kellis M."/>
            <person name="Volff J.-N."/>
            <person name="Guigo R."/>
            <person name="Zody M.C."/>
            <person name="Mesirov J."/>
            <person name="Lindblad-Toh K."/>
            <person name="Birren B."/>
            <person name="Nusbaum C."/>
            <person name="Kahn D."/>
            <person name="Robinson-Rechavi M."/>
            <person name="Laudet V."/>
            <person name="Schachter V."/>
            <person name="Quetier F."/>
            <person name="Saurin W."/>
            <person name="Scarpelli C."/>
            <person name="Wincker P."/>
            <person name="Lander E.S."/>
            <person name="Weissenbach J."/>
            <person name="Roest Crollius H."/>
        </authorList>
    </citation>
    <scope>NUCLEOTIDE SEQUENCE [LARGE SCALE GENOMIC DNA]</scope>
</reference>
<dbReference type="Gene3D" id="3.30.40.10">
    <property type="entry name" value="Zinc/RING finger domain, C3HC4 (zinc finger)"/>
    <property type="match status" value="1"/>
</dbReference>
<dbReference type="GO" id="GO:0044545">
    <property type="term" value="C:NSL complex"/>
    <property type="evidence" value="ECO:0007669"/>
    <property type="project" value="TreeGrafter"/>
</dbReference>
<evidence type="ECO:0000256" key="8">
    <source>
        <dbReference type="SAM" id="MobiDB-lite"/>
    </source>
</evidence>
<feature type="region of interest" description="Disordered" evidence="8">
    <location>
        <begin position="733"/>
        <end position="752"/>
    </location>
</feature>
<feature type="compositionally biased region" description="Acidic residues" evidence="8">
    <location>
        <begin position="185"/>
        <end position="200"/>
    </location>
</feature>
<dbReference type="Gene3D" id="2.30.30.140">
    <property type="match status" value="2"/>
</dbReference>
<evidence type="ECO:0000313" key="11">
    <source>
        <dbReference type="Proteomes" id="UP000007303"/>
    </source>
</evidence>
<dbReference type="InterPro" id="IPR002999">
    <property type="entry name" value="Tudor"/>
</dbReference>
<organism evidence="10 11">
    <name type="scientific">Tetraodon nigroviridis</name>
    <name type="common">Spotted green pufferfish</name>
    <name type="synonym">Chelonodon nigroviridis</name>
    <dbReference type="NCBI Taxonomy" id="99883"/>
    <lineage>
        <taxon>Eukaryota</taxon>
        <taxon>Metazoa</taxon>
        <taxon>Chordata</taxon>
        <taxon>Craniata</taxon>
        <taxon>Vertebrata</taxon>
        <taxon>Euteleostomi</taxon>
        <taxon>Actinopterygii</taxon>
        <taxon>Neopterygii</taxon>
        <taxon>Teleostei</taxon>
        <taxon>Neoteleostei</taxon>
        <taxon>Acanthomorphata</taxon>
        <taxon>Eupercaria</taxon>
        <taxon>Tetraodontiformes</taxon>
        <taxon>Tetradontoidea</taxon>
        <taxon>Tetraodontidae</taxon>
        <taxon>Tetraodon</taxon>
    </lineage>
</organism>
<reference evidence="10" key="2">
    <citation type="submission" date="2025-08" db="UniProtKB">
        <authorList>
            <consortium name="Ensembl"/>
        </authorList>
    </citation>
    <scope>IDENTIFICATION</scope>
</reference>
<evidence type="ECO:0000256" key="4">
    <source>
        <dbReference type="ARBA" id="ARBA00022771"/>
    </source>
</evidence>
<feature type="domain" description="C2H2-type" evidence="9">
    <location>
        <begin position="385"/>
        <end position="415"/>
    </location>
</feature>
<dbReference type="Pfam" id="PF20826">
    <property type="entry name" value="PHD_5"/>
    <property type="match status" value="1"/>
</dbReference>
<dbReference type="InterPro" id="IPR011011">
    <property type="entry name" value="Znf_FYVE_PHD"/>
</dbReference>
<dbReference type="STRING" id="99883.ENSTNIP00000010110"/>
<comment type="subcellular location">
    <subcellularLocation>
        <location evidence="1">Nucleus</location>
    </subcellularLocation>
</comment>
<feature type="compositionally biased region" description="Basic residues" evidence="8">
    <location>
        <begin position="157"/>
        <end position="166"/>
    </location>
</feature>
<sequence length="938" mass="106392">MNRTPPTRSGITFEVGAQLEARDSLKNWYAANIEKIDYEGEKVLIHYRQWSHRYDEWFDWTSPYLRPVERVQPRRKSLNDDSSMPGFHVNEKVLASWSDCRFYPAKVIAVNKDASYTVRFYDGVIQKVKGIHVKPFIKLMQKAGFGRGKSQSSVRNMVRRVHHRRRAQENGGPRNKRARRRTSDQEEETYSEDEECEEVMLGEKNRKANGEGRAPPAVKQEEEAAENEPAGAENGTVLTNGVKTEDGDEQAKKRHPMNGGVKKEPAPDASGSKPYTDSSKPAASPVHKEQASDSVTTAESCGEAEQKPSIQSESSQPAQAVPPPQPAKRSRASTTPTGSAGNHTSNTQVVTALITCVGGGVVLVYRVIKNQPPPVLSINLDHNPFKCSAPGCTKSFRKAKLLHYHMKYYHGDEHALEGERSPTRSVQTRASDKQVSGLAGPKRRRTISASMRPLGSVKEKLKEKPKQKDFLRIKLKKRRRRKKAKSAPHDGLLESVSKTTQAVRHPPTHSHKPEACTRRPGYSCSDQIHVDGSRWRRLRLTVCLTPNADEDSLSDWSTDSCGWSDEDCGVDLDFTTPPLSVDSGAVDTSDQEIVRCICEVEEENDFMIQCEDCLCWQHGTCMGLLEDNVPDRYTCYICRDPPGQRQSLRYWYDREWLSNGHMYGLSFLEENYSHQNAKKITTTHQLLGDVHHLVEVLNGLQLKMSILQSNSHPDLQLWQQPWKHLERSSWRRTDSCHGSESAPSPVTPDEDMTRGEILMSNALNSYITSEHCYQKPRAYYPAVEQRLVVETRQGSELEDSMRSTEELLEREQRYGSLLETEKSKPAGTTNKALISGSRFQTETKEEEGRKPEVADNNCRQHQQRQINLLDHIDAVQDEVSHRMDFIERELDVLESWMDYTGELEPPEPLSRLPQLKHRMKRLLTQLGTVQQISLFSST</sequence>
<dbReference type="Pfam" id="PF18115">
    <property type="entry name" value="Tudor_3"/>
    <property type="match status" value="1"/>
</dbReference>
<keyword evidence="5" id="KW-0862">Zinc</keyword>
<evidence type="ECO:0000313" key="10">
    <source>
        <dbReference type="Ensembl" id="ENSTNIP00000010110.1"/>
    </source>
</evidence>
<dbReference type="Proteomes" id="UP000007303">
    <property type="component" value="Unassembled WGS sequence"/>
</dbReference>
<dbReference type="CDD" id="cd20453">
    <property type="entry name" value="Tudor_PHF20"/>
    <property type="match status" value="1"/>
</dbReference>
<dbReference type="SUPFAM" id="SSF57667">
    <property type="entry name" value="beta-beta-alpha zinc fingers"/>
    <property type="match status" value="1"/>
</dbReference>
<dbReference type="HOGENOM" id="CLU_012707_0_0_1"/>
<feature type="compositionally biased region" description="Basic and acidic residues" evidence="8">
    <location>
        <begin position="841"/>
        <end position="853"/>
    </location>
</feature>